<dbReference type="Proteomes" id="UP000199387">
    <property type="component" value="Unassembled WGS sequence"/>
</dbReference>
<feature type="domain" description="HTH tetR-type" evidence="3">
    <location>
        <begin position="5"/>
        <end position="65"/>
    </location>
</feature>
<keyword evidence="1 2" id="KW-0238">DNA-binding</keyword>
<dbReference type="Pfam" id="PF00440">
    <property type="entry name" value="TetR_N"/>
    <property type="match status" value="1"/>
</dbReference>
<proteinExistence type="predicted"/>
<dbReference type="InterPro" id="IPR001647">
    <property type="entry name" value="HTH_TetR"/>
</dbReference>
<evidence type="ECO:0000313" key="4">
    <source>
        <dbReference type="EMBL" id="SDC26485.1"/>
    </source>
</evidence>
<dbReference type="AlphaFoldDB" id="A0A1G6K7B0"/>
<dbReference type="GO" id="GO:0000976">
    <property type="term" value="F:transcription cis-regulatory region binding"/>
    <property type="evidence" value="ECO:0007669"/>
    <property type="project" value="TreeGrafter"/>
</dbReference>
<dbReference type="InterPro" id="IPR036271">
    <property type="entry name" value="Tet_transcr_reg_TetR-rel_C_sf"/>
</dbReference>
<dbReference type="SUPFAM" id="SSF48498">
    <property type="entry name" value="Tetracyclin repressor-like, C-terminal domain"/>
    <property type="match status" value="1"/>
</dbReference>
<keyword evidence="5" id="KW-1185">Reference proteome</keyword>
<evidence type="ECO:0000256" key="2">
    <source>
        <dbReference type="PROSITE-ProRule" id="PRU00335"/>
    </source>
</evidence>
<dbReference type="PANTHER" id="PTHR30055">
    <property type="entry name" value="HTH-TYPE TRANSCRIPTIONAL REGULATOR RUTR"/>
    <property type="match status" value="1"/>
</dbReference>
<reference evidence="4 5" key="1">
    <citation type="submission" date="2016-10" db="EMBL/GenBank/DDBJ databases">
        <authorList>
            <person name="de Groot N.N."/>
        </authorList>
    </citation>
    <scope>NUCLEOTIDE SEQUENCE [LARGE SCALE GENOMIC DNA]</scope>
    <source>
        <strain evidence="4 5">DSM 45514</strain>
    </source>
</reference>
<feature type="DNA-binding region" description="H-T-H motif" evidence="2">
    <location>
        <begin position="28"/>
        <end position="47"/>
    </location>
</feature>
<dbReference type="STRING" id="1236220.SAMN04488112_10591"/>
<evidence type="ECO:0000256" key="1">
    <source>
        <dbReference type="ARBA" id="ARBA00023125"/>
    </source>
</evidence>
<dbReference type="EMBL" id="FMZA01000005">
    <property type="protein sequence ID" value="SDC26485.1"/>
    <property type="molecule type" value="Genomic_DNA"/>
</dbReference>
<dbReference type="RefSeq" id="WP_091567239.1">
    <property type="nucleotide sequence ID" value="NZ_FMZA01000005.1"/>
</dbReference>
<evidence type="ECO:0000259" key="3">
    <source>
        <dbReference type="PROSITE" id="PS50977"/>
    </source>
</evidence>
<dbReference type="PANTHER" id="PTHR30055:SF226">
    <property type="entry name" value="HTH-TYPE TRANSCRIPTIONAL REGULATOR PKSA"/>
    <property type="match status" value="1"/>
</dbReference>
<dbReference type="SUPFAM" id="SSF46689">
    <property type="entry name" value="Homeodomain-like"/>
    <property type="match status" value="1"/>
</dbReference>
<dbReference type="PRINTS" id="PR00455">
    <property type="entry name" value="HTHTETR"/>
</dbReference>
<accession>A0A1G6K7B0</accession>
<protein>
    <submittedName>
        <fullName evidence="4">Transcriptional regulator, TetR family</fullName>
    </submittedName>
</protein>
<dbReference type="InterPro" id="IPR009057">
    <property type="entry name" value="Homeodomain-like_sf"/>
</dbReference>
<dbReference type="Gene3D" id="1.10.10.60">
    <property type="entry name" value="Homeodomain-like"/>
    <property type="match status" value="1"/>
</dbReference>
<sequence>MPLQRYEKERILDACLTVFARHGYEKTSTAMLAEAAGISKALIFHHYKSKKKLYLSILDRCVENLKTALRIDDLIQYEDFFAAKEQIGLIKVDYLKRNPDVYKVWIEAFLTTPEEVKAEIEQKYGELLAERDQFWRQLFDKVPLREGVDREAAYRLVQMTLDGLSQKYVSMMTDDKSLDFHLHLLDERKQFLDMIRYGIEGQREKG</sequence>
<evidence type="ECO:0000313" key="5">
    <source>
        <dbReference type="Proteomes" id="UP000199387"/>
    </source>
</evidence>
<gene>
    <name evidence="4" type="ORF">SAMN04488112_10591</name>
</gene>
<dbReference type="Gene3D" id="1.10.357.10">
    <property type="entry name" value="Tetracycline Repressor, domain 2"/>
    <property type="match status" value="1"/>
</dbReference>
<dbReference type="PROSITE" id="PS50977">
    <property type="entry name" value="HTH_TETR_2"/>
    <property type="match status" value="1"/>
</dbReference>
<dbReference type="GO" id="GO:0003700">
    <property type="term" value="F:DNA-binding transcription factor activity"/>
    <property type="evidence" value="ECO:0007669"/>
    <property type="project" value="TreeGrafter"/>
</dbReference>
<name>A0A1G6K7B0_9BACL</name>
<organism evidence="4 5">
    <name type="scientific">Melghirimyces thermohalophilus</name>
    <dbReference type="NCBI Taxonomy" id="1236220"/>
    <lineage>
        <taxon>Bacteria</taxon>
        <taxon>Bacillati</taxon>
        <taxon>Bacillota</taxon>
        <taxon>Bacilli</taxon>
        <taxon>Bacillales</taxon>
        <taxon>Thermoactinomycetaceae</taxon>
        <taxon>Melghirimyces</taxon>
    </lineage>
</organism>
<dbReference type="OrthoDB" id="9780939at2"/>
<dbReference type="InterPro" id="IPR050109">
    <property type="entry name" value="HTH-type_TetR-like_transc_reg"/>
</dbReference>